<keyword evidence="4" id="KW-1185">Reference proteome</keyword>
<keyword evidence="2" id="KW-0472">Membrane</keyword>
<feature type="compositionally biased region" description="Basic residues" evidence="1">
    <location>
        <begin position="274"/>
        <end position="283"/>
    </location>
</feature>
<dbReference type="AlphaFoldDB" id="A0AAW0Y6M7"/>
<feature type="compositionally biased region" description="Polar residues" evidence="1">
    <location>
        <begin position="288"/>
        <end position="299"/>
    </location>
</feature>
<feature type="region of interest" description="Disordered" evidence="1">
    <location>
        <begin position="270"/>
        <end position="299"/>
    </location>
</feature>
<name>A0AAW0Y6M7_CHEQU</name>
<keyword evidence="2" id="KW-0812">Transmembrane</keyword>
<evidence type="ECO:0008006" key="5">
    <source>
        <dbReference type="Google" id="ProtNLM"/>
    </source>
</evidence>
<dbReference type="InterPro" id="IPR011042">
    <property type="entry name" value="6-blade_b-propeller_TolB-like"/>
</dbReference>
<evidence type="ECO:0000313" key="4">
    <source>
        <dbReference type="Proteomes" id="UP001445076"/>
    </source>
</evidence>
<comment type="caution">
    <text evidence="3">The sequence shown here is derived from an EMBL/GenBank/DDBJ whole genome shotgun (WGS) entry which is preliminary data.</text>
</comment>
<organism evidence="3 4">
    <name type="scientific">Cherax quadricarinatus</name>
    <name type="common">Australian red claw crayfish</name>
    <dbReference type="NCBI Taxonomy" id="27406"/>
    <lineage>
        <taxon>Eukaryota</taxon>
        <taxon>Metazoa</taxon>
        <taxon>Ecdysozoa</taxon>
        <taxon>Arthropoda</taxon>
        <taxon>Crustacea</taxon>
        <taxon>Multicrustacea</taxon>
        <taxon>Malacostraca</taxon>
        <taxon>Eumalacostraca</taxon>
        <taxon>Eucarida</taxon>
        <taxon>Decapoda</taxon>
        <taxon>Pleocyemata</taxon>
        <taxon>Astacidea</taxon>
        <taxon>Parastacoidea</taxon>
        <taxon>Parastacidae</taxon>
        <taxon>Cherax</taxon>
    </lineage>
</organism>
<sequence>MENCFPFSLTVDEEYIYWADWGKQGIMRASLTNPDDVVKLVHTPSVISDISKHHGVYGLALLNSSVKNSSLDLCKGQKKFRCKDHKSFKCKVDNMTDLETDIKSLPAKPSHPESATEEIYKDAIISAKSATIHSLNSSASHTENVGHEGKKNIKPVKHNTEKINKYNNTSADSISTNSMNSVESRAENVDGQDAKKNVISSVKHENEAFHNASLFLQTNASMIKEEMCNEAQLLWVIIVLGVLCTIFMFSTALLLVKLFYQRKPSIHKQVPAHTPRKVKRFGPKKQYGSGNKSSPCSELSSNDGVSINIEDCCQMTMCETPCYTSVKRDGKGYTTAEKHFSKYEDKTGLLDDCEDI</sequence>
<dbReference type="Proteomes" id="UP001445076">
    <property type="component" value="Unassembled WGS sequence"/>
</dbReference>
<keyword evidence="2" id="KW-1133">Transmembrane helix</keyword>
<evidence type="ECO:0000256" key="2">
    <source>
        <dbReference type="SAM" id="Phobius"/>
    </source>
</evidence>
<evidence type="ECO:0000256" key="1">
    <source>
        <dbReference type="SAM" id="MobiDB-lite"/>
    </source>
</evidence>
<accession>A0AAW0Y6M7</accession>
<dbReference type="Gene3D" id="2.120.10.30">
    <property type="entry name" value="TolB, C-terminal domain"/>
    <property type="match status" value="1"/>
</dbReference>
<dbReference type="EMBL" id="JARKIK010000012">
    <property type="protein sequence ID" value="KAK8748434.1"/>
    <property type="molecule type" value="Genomic_DNA"/>
</dbReference>
<reference evidence="3 4" key="1">
    <citation type="journal article" date="2024" name="BMC Genomics">
        <title>Genome assembly of redclaw crayfish (Cherax quadricarinatus) provides insights into its immune adaptation and hypoxia tolerance.</title>
        <authorList>
            <person name="Liu Z."/>
            <person name="Zheng J."/>
            <person name="Li H."/>
            <person name="Fang K."/>
            <person name="Wang S."/>
            <person name="He J."/>
            <person name="Zhou D."/>
            <person name="Weng S."/>
            <person name="Chi M."/>
            <person name="Gu Z."/>
            <person name="He J."/>
            <person name="Li F."/>
            <person name="Wang M."/>
        </authorList>
    </citation>
    <scope>NUCLEOTIDE SEQUENCE [LARGE SCALE GENOMIC DNA]</scope>
    <source>
        <strain evidence="3">ZL_2023a</strain>
    </source>
</reference>
<feature type="transmembrane region" description="Helical" evidence="2">
    <location>
        <begin position="233"/>
        <end position="260"/>
    </location>
</feature>
<protein>
    <recommendedName>
        <fullName evidence="5">Vitellogenin receptor</fullName>
    </recommendedName>
</protein>
<proteinExistence type="predicted"/>
<gene>
    <name evidence="3" type="ORF">OTU49_016144</name>
</gene>
<evidence type="ECO:0000313" key="3">
    <source>
        <dbReference type="EMBL" id="KAK8748434.1"/>
    </source>
</evidence>